<feature type="compositionally biased region" description="Basic and acidic residues" evidence="1">
    <location>
        <begin position="16"/>
        <end position="26"/>
    </location>
</feature>
<feature type="compositionally biased region" description="Basic residues" evidence="1">
    <location>
        <begin position="64"/>
        <end position="78"/>
    </location>
</feature>
<evidence type="ECO:0000313" key="2">
    <source>
        <dbReference type="EMBL" id="KAG5461070.1"/>
    </source>
</evidence>
<keyword evidence="3" id="KW-1185">Reference proteome</keyword>
<gene>
    <name evidence="2" type="ORF">BJ554DRAFT_6794</name>
</gene>
<accession>A0A8H7ZXA1</accession>
<dbReference type="EMBL" id="JAEFCI010004250">
    <property type="protein sequence ID" value="KAG5461070.1"/>
    <property type="molecule type" value="Genomic_DNA"/>
</dbReference>
<dbReference type="Proteomes" id="UP000673691">
    <property type="component" value="Unassembled WGS sequence"/>
</dbReference>
<name>A0A8H7ZXA1_9FUNG</name>
<sequence length="78" mass="8332">MSQMAADWKAAGTSELDSRDAHRTRDPPGGSATLQGGNASSANRSSRLGSYADGAAKAPIVAKRYSRNRRDRLRRTAV</sequence>
<feature type="compositionally biased region" description="Polar residues" evidence="1">
    <location>
        <begin position="32"/>
        <end position="48"/>
    </location>
</feature>
<organism evidence="2 3">
    <name type="scientific">Olpidium bornovanus</name>
    <dbReference type="NCBI Taxonomy" id="278681"/>
    <lineage>
        <taxon>Eukaryota</taxon>
        <taxon>Fungi</taxon>
        <taxon>Fungi incertae sedis</taxon>
        <taxon>Olpidiomycota</taxon>
        <taxon>Olpidiomycotina</taxon>
        <taxon>Olpidiomycetes</taxon>
        <taxon>Olpidiales</taxon>
        <taxon>Olpidiaceae</taxon>
        <taxon>Olpidium</taxon>
    </lineage>
</organism>
<proteinExistence type="predicted"/>
<reference evidence="2 3" key="1">
    <citation type="journal article" name="Sci. Rep.">
        <title>Genome-scale phylogenetic analyses confirm Olpidium as the closest living zoosporic fungus to the non-flagellated, terrestrial fungi.</title>
        <authorList>
            <person name="Chang Y."/>
            <person name="Rochon D."/>
            <person name="Sekimoto S."/>
            <person name="Wang Y."/>
            <person name="Chovatia M."/>
            <person name="Sandor L."/>
            <person name="Salamov A."/>
            <person name="Grigoriev I.V."/>
            <person name="Stajich J.E."/>
            <person name="Spatafora J.W."/>
        </authorList>
    </citation>
    <scope>NUCLEOTIDE SEQUENCE [LARGE SCALE GENOMIC DNA]</scope>
    <source>
        <strain evidence="2">S191</strain>
    </source>
</reference>
<feature type="region of interest" description="Disordered" evidence="1">
    <location>
        <begin position="1"/>
        <end position="78"/>
    </location>
</feature>
<protein>
    <submittedName>
        <fullName evidence="2">Uncharacterized protein</fullName>
    </submittedName>
</protein>
<evidence type="ECO:0000256" key="1">
    <source>
        <dbReference type="SAM" id="MobiDB-lite"/>
    </source>
</evidence>
<evidence type="ECO:0000313" key="3">
    <source>
        <dbReference type="Proteomes" id="UP000673691"/>
    </source>
</evidence>
<comment type="caution">
    <text evidence="2">The sequence shown here is derived from an EMBL/GenBank/DDBJ whole genome shotgun (WGS) entry which is preliminary data.</text>
</comment>
<dbReference type="AlphaFoldDB" id="A0A8H7ZXA1"/>